<dbReference type="PANTHER" id="PTHR39321">
    <property type="entry name" value="NICOTINATE-NUCLEOTIDE ADENYLYLTRANSFERASE-RELATED"/>
    <property type="match status" value="1"/>
</dbReference>
<evidence type="ECO:0000256" key="3">
    <source>
        <dbReference type="ARBA" id="ARBA00022642"/>
    </source>
</evidence>
<evidence type="ECO:0000313" key="12">
    <source>
        <dbReference type="EMBL" id="QAT62200.1"/>
    </source>
</evidence>
<dbReference type="GO" id="GO:0005524">
    <property type="term" value="F:ATP binding"/>
    <property type="evidence" value="ECO:0007669"/>
    <property type="project" value="UniProtKB-KW"/>
</dbReference>
<evidence type="ECO:0000256" key="9">
    <source>
        <dbReference type="ARBA" id="ARBA00048721"/>
    </source>
</evidence>
<dbReference type="Gene3D" id="3.40.50.620">
    <property type="entry name" value="HUPs"/>
    <property type="match status" value="1"/>
</dbReference>
<keyword evidence="8 10" id="KW-0520">NAD</keyword>
<dbReference type="PANTHER" id="PTHR39321:SF3">
    <property type="entry name" value="PHOSPHOPANTETHEINE ADENYLYLTRANSFERASE"/>
    <property type="match status" value="1"/>
</dbReference>
<evidence type="ECO:0000256" key="8">
    <source>
        <dbReference type="ARBA" id="ARBA00023027"/>
    </source>
</evidence>
<dbReference type="NCBIfam" id="TIGR00482">
    <property type="entry name" value="nicotinate (nicotinamide) nucleotide adenylyltransferase"/>
    <property type="match status" value="1"/>
</dbReference>
<gene>
    <name evidence="10" type="primary">nadD</name>
    <name evidence="12" type="ORF">EQM13_11665</name>
</gene>
<comment type="pathway">
    <text evidence="2 10">Cofactor biosynthesis; NAD(+) biosynthesis; deamido-NAD(+) from nicotinate D-ribonucleotide: step 1/1.</text>
</comment>
<dbReference type="CDD" id="cd02165">
    <property type="entry name" value="NMNAT"/>
    <property type="match status" value="1"/>
</dbReference>
<dbReference type="KEGG" id="spoa:EQM13_11665"/>
<dbReference type="RefSeq" id="WP_128752741.1">
    <property type="nucleotide sequence ID" value="NZ_CP035282.1"/>
</dbReference>
<proteinExistence type="inferred from homology"/>
<evidence type="ECO:0000256" key="10">
    <source>
        <dbReference type="HAMAP-Rule" id="MF_00244"/>
    </source>
</evidence>
<dbReference type="GO" id="GO:0004515">
    <property type="term" value="F:nicotinate-nucleotide adenylyltransferase activity"/>
    <property type="evidence" value="ECO:0007669"/>
    <property type="project" value="UniProtKB-UniRule"/>
</dbReference>
<protein>
    <recommendedName>
        <fullName evidence="10">Probable nicotinate-nucleotide adenylyltransferase</fullName>
        <ecNumber evidence="10">2.7.7.18</ecNumber>
    </recommendedName>
    <alternativeName>
        <fullName evidence="10">Deamido-NAD(+) diphosphorylase</fullName>
    </alternativeName>
    <alternativeName>
        <fullName evidence="10">Deamido-NAD(+) pyrophosphorylase</fullName>
    </alternativeName>
    <alternativeName>
        <fullName evidence="10">Nicotinate mononucleotide adenylyltransferase</fullName>
        <shortName evidence="10">NaMN adenylyltransferase</shortName>
    </alternativeName>
</protein>
<keyword evidence="3 10" id="KW-0662">Pyridine nucleotide biosynthesis</keyword>
<dbReference type="InterPro" id="IPR014729">
    <property type="entry name" value="Rossmann-like_a/b/a_fold"/>
</dbReference>
<name>A0A410QDY9_9FIRM</name>
<dbReference type="InterPro" id="IPR004821">
    <property type="entry name" value="Cyt_trans-like"/>
</dbReference>
<dbReference type="OrthoDB" id="5295945at2"/>
<keyword evidence="13" id="KW-1185">Reference proteome</keyword>
<comment type="function">
    <text evidence="1 10">Catalyzes the reversible adenylation of nicotinate mononucleotide (NaMN) to nicotinic acid adenine dinucleotide (NaAD).</text>
</comment>
<keyword evidence="5 10" id="KW-0548">Nucleotidyltransferase</keyword>
<dbReference type="Pfam" id="PF01467">
    <property type="entry name" value="CTP_transf_like"/>
    <property type="match status" value="1"/>
</dbReference>
<dbReference type="EMBL" id="CP035282">
    <property type="protein sequence ID" value="QAT62200.1"/>
    <property type="molecule type" value="Genomic_DNA"/>
</dbReference>
<evidence type="ECO:0000256" key="7">
    <source>
        <dbReference type="ARBA" id="ARBA00022840"/>
    </source>
</evidence>
<dbReference type="NCBIfam" id="TIGR00125">
    <property type="entry name" value="cyt_tran_rel"/>
    <property type="match status" value="1"/>
</dbReference>
<keyword evidence="6 10" id="KW-0547">Nucleotide-binding</keyword>
<keyword evidence="4 10" id="KW-0808">Transferase</keyword>
<dbReference type="AlphaFoldDB" id="A0A410QDY9"/>
<dbReference type="EC" id="2.7.7.18" evidence="10"/>
<dbReference type="HAMAP" id="MF_00244">
    <property type="entry name" value="NaMN_adenylyltr"/>
    <property type="match status" value="1"/>
</dbReference>
<evidence type="ECO:0000256" key="5">
    <source>
        <dbReference type="ARBA" id="ARBA00022695"/>
    </source>
</evidence>
<comment type="catalytic activity">
    <reaction evidence="9 10">
        <text>nicotinate beta-D-ribonucleotide + ATP + H(+) = deamido-NAD(+) + diphosphate</text>
        <dbReference type="Rhea" id="RHEA:22860"/>
        <dbReference type="ChEBI" id="CHEBI:15378"/>
        <dbReference type="ChEBI" id="CHEBI:30616"/>
        <dbReference type="ChEBI" id="CHEBI:33019"/>
        <dbReference type="ChEBI" id="CHEBI:57502"/>
        <dbReference type="ChEBI" id="CHEBI:58437"/>
        <dbReference type="EC" id="2.7.7.18"/>
    </reaction>
</comment>
<evidence type="ECO:0000259" key="11">
    <source>
        <dbReference type="Pfam" id="PF01467"/>
    </source>
</evidence>
<evidence type="ECO:0000256" key="1">
    <source>
        <dbReference type="ARBA" id="ARBA00002324"/>
    </source>
</evidence>
<keyword evidence="7 10" id="KW-0067">ATP-binding</keyword>
<dbReference type="NCBIfam" id="NF000840">
    <property type="entry name" value="PRK00071.1-3"/>
    <property type="match status" value="1"/>
</dbReference>
<dbReference type="InterPro" id="IPR005248">
    <property type="entry name" value="NadD/NMNAT"/>
</dbReference>
<evidence type="ECO:0000313" key="13">
    <source>
        <dbReference type="Proteomes" id="UP000287969"/>
    </source>
</evidence>
<organism evidence="12 13">
    <name type="scientific">Acidilutibacter cellobiosedens</name>
    <dbReference type="NCBI Taxonomy" id="2507161"/>
    <lineage>
        <taxon>Bacteria</taxon>
        <taxon>Bacillati</taxon>
        <taxon>Bacillota</taxon>
        <taxon>Tissierellia</taxon>
        <taxon>Tissierellales</taxon>
        <taxon>Acidilutibacteraceae</taxon>
        <taxon>Acidilutibacter</taxon>
    </lineage>
</organism>
<evidence type="ECO:0000256" key="4">
    <source>
        <dbReference type="ARBA" id="ARBA00022679"/>
    </source>
</evidence>
<dbReference type="GO" id="GO:0009435">
    <property type="term" value="P:NAD+ biosynthetic process"/>
    <property type="evidence" value="ECO:0007669"/>
    <property type="project" value="UniProtKB-UniRule"/>
</dbReference>
<sequence>MKSNKIGIMGGTFDPIHIGHLIIAEESRVNFDLDKIIFVPTGEPPHKNLKNVTSAKHRYEMTLLSIMHNPYFYISDIEIKREGLTYTIDTIKYFKKRYPKSEIFFIIGADSLINIDKWKNSEELLRESKFIVAKRVGIEYSLLEERINEINDKYSKIVFSVTTPYIDISSTDIRKRVKNGENIKYYLPLDVEAYIKKNRLYR</sequence>
<dbReference type="Proteomes" id="UP000287969">
    <property type="component" value="Chromosome"/>
</dbReference>
<evidence type="ECO:0000256" key="6">
    <source>
        <dbReference type="ARBA" id="ARBA00022741"/>
    </source>
</evidence>
<dbReference type="SUPFAM" id="SSF52374">
    <property type="entry name" value="Nucleotidylyl transferase"/>
    <property type="match status" value="1"/>
</dbReference>
<feature type="domain" description="Cytidyltransferase-like" evidence="11">
    <location>
        <begin position="8"/>
        <end position="176"/>
    </location>
</feature>
<reference evidence="13" key="1">
    <citation type="submission" date="2019-01" db="EMBL/GenBank/DDBJ databases">
        <title>Draft genomes of a novel of Sporanaerobacter strains.</title>
        <authorList>
            <person name="Ma S."/>
        </authorList>
    </citation>
    <scope>NUCLEOTIDE SEQUENCE [LARGE SCALE GENOMIC DNA]</scope>
    <source>
        <strain evidence="13">NJN-17</strain>
    </source>
</reference>
<accession>A0A410QDY9</accession>
<comment type="similarity">
    <text evidence="10">Belongs to the NadD family.</text>
</comment>
<dbReference type="UniPathway" id="UPA00253">
    <property type="reaction ID" value="UER00332"/>
</dbReference>
<evidence type="ECO:0000256" key="2">
    <source>
        <dbReference type="ARBA" id="ARBA00005019"/>
    </source>
</evidence>